<dbReference type="GO" id="GO:0000155">
    <property type="term" value="F:phosphorelay sensor kinase activity"/>
    <property type="evidence" value="ECO:0007669"/>
    <property type="project" value="InterPro"/>
</dbReference>
<evidence type="ECO:0000313" key="16">
    <source>
        <dbReference type="EMBL" id="KXU34219.1"/>
    </source>
</evidence>
<evidence type="ECO:0000256" key="10">
    <source>
        <dbReference type="PROSITE-ProRule" id="PRU00169"/>
    </source>
</evidence>
<evidence type="ECO:0000256" key="9">
    <source>
        <dbReference type="PROSITE-ProRule" id="PRU00110"/>
    </source>
</evidence>
<dbReference type="PROSITE" id="PS50851">
    <property type="entry name" value="CHEW"/>
    <property type="match status" value="1"/>
</dbReference>
<dbReference type="PROSITE" id="PS50110">
    <property type="entry name" value="RESPONSE_REGULATORY"/>
    <property type="match status" value="1"/>
</dbReference>
<feature type="domain" description="HPt" evidence="15">
    <location>
        <begin position="1258"/>
        <end position="1363"/>
    </location>
</feature>
<dbReference type="Gene3D" id="2.30.30.40">
    <property type="entry name" value="SH3 Domains"/>
    <property type="match status" value="1"/>
</dbReference>
<keyword evidence="6" id="KW-0418">Kinase</keyword>
<dbReference type="GO" id="GO:0005737">
    <property type="term" value="C:cytoplasm"/>
    <property type="evidence" value="ECO:0007669"/>
    <property type="project" value="InterPro"/>
</dbReference>
<proteinExistence type="predicted"/>
<feature type="region of interest" description="Disordered" evidence="11">
    <location>
        <begin position="882"/>
        <end position="931"/>
    </location>
</feature>
<dbReference type="InterPro" id="IPR002545">
    <property type="entry name" value="CheW-lke_dom"/>
</dbReference>
<dbReference type="EC" id="2.7.13.3" evidence="2"/>
<dbReference type="PANTHER" id="PTHR43395">
    <property type="entry name" value="SENSOR HISTIDINE KINASE CHEA"/>
    <property type="match status" value="1"/>
</dbReference>
<dbReference type="SUPFAM" id="SSF50341">
    <property type="entry name" value="CheW-like"/>
    <property type="match status" value="1"/>
</dbReference>
<evidence type="ECO:0000256" key="8">
    <source>
        <dbReference type="ARBA" id="ARBA00035100"/>
    </source>
</evidence>
<comment type="function">
    <text evidence="8">Involved in the transmission of sensory signals from the chemoreceptors to the flagellar motors. CheA is autophosphorylated; it can transfer its phosphate group to either CheB or CheY.</text>
</comment>
<keyword evidence="7" id="KW-0902">Two-component regulatory system</keyword>
<reference evidence="16 17" key="1">
    <citation type="submission" date="2016-02" db="EMBL/GenBank/DDBJ databases">
        <authorList>
            <person name="Wen L."/>
            <person name="He K."/>
            <person name="Yang H."/>
        </authorList>
    </citation>
    <scope>NUCLEOTIDE SEQUENCE [LARGE SCALE GENOMIC DNA]</scope>
    <source>
        <strain evidence="16 17">CV58</strain>
    </source>
</reference>
<dbReference type="InterPro" id="IPR003594">
    <property type="entry name" value="HATPase_dom"/>
</dbReference>
<protein>
    <recommendedName>
        <fullName evidence="3">Chemotaxis protein CheA</fullName>
        <ecNumber evidence="2">2.7.13.3</ecNumber>
    </recommendedName>
</protein>
<dbReference type="EMBL" id="LSZO01000217">
    <property type="protein sequence ID" value="KXU34219.1"/>
    <property type="molecule type" value="Genomic_DNA"/>
</dbReference>
<feature type="modified residue" description="Phosphohistidine" evidence="9">
    <location>
        <position position="1500"/>
    </location>
</feature>
<feature type="domain" description="HPt" evidence="15">
    <location>
        <begin position="932"/>
        <end position="1038"/>
    </location>
</feature>
<evidence type="ECO:0000256" key="2">
    <source>
        <dbReference type="ARBA" id="ARBA00012438"/>
    </source>
</evidence>
<comment type="catalytic activity">
    <reaction evidence="1">
        <text>ATP + protein L-histidine = ADP + protein N-phospho-L-histidine.</text>
        <dbReference type="EC" id="2.7.13.3"/>
    </reaction>
</comment>
<evidence type="ECO:0000256" key="7">
    <source>
        <dbReference type="ARBA" id="ARBA00023012"/>
    </source>
</evidence>
<dbReference type="InterPro" id="IPR036890">
    <property type="entry name" value="HATPase_C_sf"/>
</dbReference>
<feature type="domain" description="HPt" evidence="15">
    <location>
        <begin position="1452"/>
        <end position="1557"/>
    </location>
</feature>
<feature type="modified residue" description="4-aspartylphosphate" evidence="10">
    <location>
        <position position="2187"/>
    </location>
</feature>
<evidence type="ECO:0000259" key="12">
    <source>
        <dbReference type="PROSITE" id="PS50109"/>
    </source>
</evidence>
<dbReference type="InterPro" id="IPR058661">
    <property type="entry name" value="FimL_2nd"/>
</dbReference>
<dbReference type="Proteomes" id="UP000072660">
    <property type="component" value="Unassembled WGS sequence"/>
</dbReference>
<organism evidence="16 17">
    <name type="scientific">Ventosimonas gracilis</name>
    <dbReference type="NCBI Taxonomy" id="1680762"/>
    <lineage>
        <taxon>Bacteria</taxon>
        <taxon>Pseudomonadati</taxon>
        <taxon>Pseudomonadota</taxon>
        <taxon>Gammaproteobacteria</taxon>
        <taxon>Pseudomonadales</taxon>
        <taxon>Ventosimonadaceae</taxon>
        <taxon>Ventosimonas</taxon>
    </lineage>
</organism>
<dbReference type="Pfam" id="PF01584">
    <property type="entry name" value="CheW"/>
    <property type="match status" value="1"/>
</dbReference>
<dbReference type="Gene3D" id="3.40.50.2300">
    <property type="match status" value="1"/>
</dbReference>
<dbReference type="InterPro" id="IPR036641">
    <property type="entry name" value="HPT_dom_sf"/>
</dbReference>
<feature type="region of interest" description="Disordered" evidence="11">
    <location>
        <begin position="1384"/>
        <end position="1406"/>
    </location>
</feature>
<feature type="compositionally biased region" description="Pro residues" evidence="11">
    <location>
        <begin position="1430"/>
        <end position="1441"/>
    </location>
</feature>
<dbReference type="InterPro" id="IPR011006">
    <property type="entry name" value="CheY-like_superfamily"/>
</dbReference>
<dbReference type="Pfam" id="PF02518">
    <property type="entry name" value="HATPase_c"/>
    <property type="match status" value="1"/>
</dbReference>
<keyword evidence="17" id="KW-1185">Reference proteome</keyword>
<feature type="modified residue" description="Phosphohistidine" evidence="9">
    <location>
        <position position="737"/>
    </location>
</feature>
<dbReference type="CDD" id="cd17574">
    <property type="entry name" value="REC_OmpR"/>
    <property type="match status" value="1"/>
</dbReference>
<keyword evidence="4 10" id="KW-0597">Phosphoprotein</keyword>
<dbReference type="PROSITE" id="PS50109">
    <property type="entry name" value="HIS_KIN"/>
    <property type="match status" value="1"/>
</dbReference>
<dbReference type="Gene3D" id="3.30.565.10">
    <property type="entry name" value="Histidine kinase-like ATPase, C-terminal domain"/>
    <property type="match status" value="1"/>
</dbReference>
<dbReference type="PROSITE" id="PS50894">
    <property type="entry name" value="HPT"/>
    <property type="match status" value="4"/>
</dbReference>
<feature type="compositionally biased region" description="Low complexity" evidence="11">
    <location>
        <begin position="1610"/>
        <end position="1629"/>
    </location>
</feature>
<dbReference type="InterPro" id="IPR037006">
    <property type="entry name" value="CheA-like_homodim_sf"/>
</dbReference>
<dbReference type="InterPro" id="IPR008207">
    <property type="entry name" value="Sig_transdc_His_kin_Hpt_dom"/>
</dbReference>
<comment type="caution">
    <text evidence="16">The sequence shown here is derived from an EMBL/GenBank/DDBJ whole genome shotgun (WGS) entry which is preliminary data.</text>
</comment>
<feature type="region of interest" description="Disordered" evidence="11">
    <location>
        <begin position="1430"/>
        <end position="1452"/>
    </location>
</feature>
<dbReference type="SMART" id="SM00387">
    <property type="entry name" value="HATPase_c"/>
    <property type="match status" value="1"/>
</dbReference>
<dbReference type="SMART" id="SM00448">
    <property type="entry name" value="REC"/>
    <property type="match status" value="1"/>
</dbReference>
<dbReference type="SMART" id="SM00260">
    <property type="entry name" value="CheW"/>
    <property type="match status" value="1"/>
</dbReference>
<dbReference type="SUPFAM" id="SSF55874">
    <property type="entry name" value="ATPase domain of HSP90 chaperone/DNA topoisomerase II/histidine kinase"/>
    <property type="match status" value="1"/>
</dbReference>
<evidence type="ECO:0000259" key="13">
    <source>
        <dbReference type="PROSITE" id="PS50110"/>
    </source>
</evidence>
<dbReference type="Gene3D" id="1.20.120.160">
    <property type="entry name" value="HPT domain"/>
    <property type="match status" value="5"/>
</dbReference>
<dbReference type="SUPFAM" id="SSF52172">
    <property type="entry name" value="CheY-like"/>
    <property type="match status" value="1"/>
</dbReference>
<dbReference type="CDD" id="cd16916">
    <property type="entry name" value="HATPase_CheA-like"/>
    <property type="match status" value="1"/>
</dbReference>
<dbReference type="Gene3D" id="1.10.287.560">
    <property type="entry name" value="Histidine kinase CheA-like, homodimeric domain"/>
    <property type="match status" value="1"/>
</dbReference>
<evidence type="ECO:0000256" key="11">
    <source>
        <dbReference type="SAM" id="MobiDB-lite"/>
    </source>
</evidence>
<dbReference type="InterPro" id="IPR004358">
    <property type="entry name" value="Sig_transdc_His_kin-like_C"/>
</dbReference>
<evidence type="ECO:0000256" key="5">
    <source>
        <dbReference type="ARBA" id="ARBA00022679"/>
    </source>
</evidence>
<dbReference type="PANTHER" id="PTHR43395:SF8">
    <property type="entry name" value="HISTIDINE KINASE"/>
    <property type="match status" value="1"/>
</dbReference>
<dbReference type="GO" id="GO:0006935">
    <property type="term" value="P:chemotaxis"/>
    <property type="evidence" value="ECO:0007669"/>
    <property type="project" value="InterPro"/>
</dbReference>
<evidence type="ECO:0000259" key="15">
    <source>
        <dbReference type="PROSITE" id="PS50894"/>
    </source>
</evidence>
<feature type="region of interest" description="Disordered" evidence="11">
    <location>
        <begin position="1577"/>
        <end position="1633"/>
    </location>
</feature>
<feature type="domain" description="CheW-like" evidence="14">
    <location>
        <begin position="1979"/>
        <end position="2118"/>
    </location>
</feature>
<feature type="modified residue" description="Phosphohistidine" evidence="9">
    <location>
        <position position="1306"/>
    </location>
</feature>
<dbReference type="FunFam" id="3.30.565.10:FF:000016">
    <property type="entry name" value="Chemotaxis protein CheA, putative"/>
    <property type="match status" value="1"/>
</dbReference>
<feature type="domain" description="Histidine kinase" evidence="12">
    <location>
        <begin position="1744"/>
        <end position="1977"/>
    </location>
</feature>
<feature type="domain" description="Response regulatory" evidence="13">
    <location>
        <begin position="2138"/>
        <end position="2254"/>
    </location>
</feature>
<evidence type="ECO:0000259" key="14">
    <source>
        <dbReference type="PROSITE" id="PS50851"/>
    </source>
</evidence>
<dbReference type="Pfam" id="PF26379">
    <property type="entry name" value="FimL_2nd"/>
    <property type="match status" value="1"/>
</dbReference>
<name>A0A139SI45_9GAMM</name>
<evidence type="ECO:0000256" key="3">
    <source>
        <dbReference type="ARBA" id="ARBA00021495"/>
    </source>
</evidence>
<dbReference type="CDD" id="cd00088">
    <property type="entry name" value="HPT"/>
    <property type="match status" value="4"/>
</dbReference>
<dbReference type="SMART" id="SM01231">
    <property type="entry name" value="H-kinase_dim"/>
    <property type="match status" value="1"/>
</dbReference>
<dbReference type="SMART" id="SM00073">
    <property type="entry name" value="HPT"/>
    <property type="match status" value="4"/>
</dbReference>
<dbReference type="InterPro" id="IPR051315">
    <property type="entry name" value="Bact_Chemotaxis_CheA"/>
</dbReference>
<accession>A0A139SI45</accession>
<keyword evidence="5" id="KW-0808">Transferase</keyword>
<dbReference type="Pfam" id="PF01627">
    <property type="entry name" value="Hpt"/>
    <property type="match status" value="5"/>
</dbReference>
<dbReference type="InterPro" id="IPR005467">
    <property type="entry name" value="His_kinase_dom"/>
</dbReference>
<dbReference type="InterPro" id="IPR036061">
    <property type="entry name" value="CheW-like_dom_sf"/>
</dbReference>
<evidence type="ECO:0000256" key="4">
    <source>
        <dbReference type="ARBA" id="ARBA00022553"/>
    </source>
</evidence>
<dbReference type="PRINTS" id="PR00344">
    <property type="entry name" value="BCTRLSENSOR"/>
</dbReference>
<dbReference type="InterPro" id="IPR004105">
    <property type="entry name" value="CheA-like_dim"/>
</dbReference>
<feature type="modified residue" description="Phosphohistidine" evidence="9">
    <location>
        <position position="978"/>
    </location>
</feature>
<evidence type="ECO:0000256" key="1">
    <source>
        <dbReference type="ARBA" id="ARBA00000085"/>
    </source>
</evidence>
<evidence type="ECO:0000256" key="6">
    <source>
        <dbReference type="ARBA" id="ARBA00022777"/>
    </source>
</evidence>
<feature type="domain" description="HPt" evidence="15">
    <location>
        <begin position="690"/>
        <end position="794"/>
    </location>
</feature>
<evidence type="ECO:0000313" key="17">
    <source>
        <dbReference type="Proteomes" id="UP000072660"/>
    </source>
</evidence>
<dbReference type="SUPFAM" id="SSF47226">
    <property type="entry name" value="Histidine-containing phosphotransfer domain, HPT domain"/>
    <property type="match status" value="6"/>
</dbReference>
<dbReference type="InterPro" id="IPR001789">
    <property type="entry name" value="Sig_transdc_resp-reg_receiver"/>
</dbReference>
<dbReference type="Pfam" id="PF00072">
    <property type="entry name" value="Response_reg"/>
    <property type="match status" value="1"/>
</dbReference>
<sequence length="2260" mass="246552">MAQMAQQQDYVALEWVKGEIGQTLKQAQQSLEAFAEKPKDRTTLRFCLAHVHQIKGSLQMVEVHALVQLAADMEALILALEENRISDSIEALQVLMQAILQLPLWLEQLSCGQSDLTLNTLPLCNQLRAACGQAPLTDGKPPVLKLPAPRPPLPAGDLLERDSAGLDGRLHRMRLALQKGLSGIVRGQEQDIQTHLDYLSRVFSALSRLCQQAPLYPLWQVASALAEGLKNGVISTTPTLHILLRKLDHELKLLIERGVAGINQNPPEDLLSALLLQVASAANGSPRLDALKAEYGLDAPQDAQTLTSNAAGLDHSSPDALRAVVSALCEDLRWVKDELDLFARSRGDNVALLNSLLVPLKQVESTLSLLGFAQAQKTIQTQIDTLHALTSGQKTLAHELLLDMAGALLYVESSLIGMVMHDGAGGLQPLPEAINLPHCQQLVLQESLSRLAEVKDAFIAFINADWKREPLEVVPELLSEVSGALHLASFERAGKILAFCKGYVEQRLLAYGQMPPDWQSLDRLADAISAVEYCLERLRLNPPEQGEALLTLAEQSLQVLASETAADDAPLALPSDEPPLIALPETDELTLDSEPVTSSEPPPLSIGEVLAAPASPINPPAAEVPLSLASDEPALIALPETDEFTLDSEPVTSSEPPPLSIGEVLAAPTSPINPPAAEVPLSLLPPPADEEPLDEELLEVFVEELDEVLDALHKLLPAWQNATEDRTLQSEIRRAFHTLKGSGRMVRALIIGELAWSVENLLNRVLDGSREASEDVLSLVLEVSKLLPELRDEFASSAQRQRDDVDRLAIRAHKLAKNEPPAAALIDEARIDSAPAEQLAPLAIDQASPPDPACVFIEQPEQIAKDQQLDAWLEMQLTDFAPSQQKAADEPAQEENTWAAFEPPAEPEEPSAERIEKARPIQSEEALTSSEPPALDAELLEIFKQEAEQHLAVLADFVADCVQQLPQPIPDSLQSALHTLKGSANIAGILSIAQIASALEKFTETLKINRLAAELTEASLFGRAGSLLRQGLLQLQTAALREIPGSDELLRDIAQLQEQRLQEQRLSALHLREADSSEEASPDTQRSKLLAEGMDLLLEAGLLLEQWKDSQSVPADLKAMLAQWAELADTAKTISPPFEALCRAQLALYRAVAAGELPAGAAFFEQTQKTHELLLSMLDNVALLMEVAAEPEQIAALQALLSSEPAEDLPLSSEQSEEPPAAEIIDQVAAVEQTPPEPAFEVTPPPVIETSISAESEDDALDEELLDIFLEEGSEILDQAASQLQRWIEQPQEGKALLPVLQRQLHTLKGSARATGFLGMGHLAHALEFLYEDLAEGRLAQSQELLELLQQGHDHLALMLEALQDRQTPPGGEDVIRAIARFRGQEEEEPQPALPAPVETPIADSEPPSLSLGKITQITDQAVAVEQTPPEPAFEVTPPPAIETSARPESEDDALDEELLDIFLEEGSEILHQAASQLQRWMEQPQEGKALLPVLQRQLHTLKGSARATGFLGMGHLAHALEFLYEDLAEGRLLQSQELLELLQQGHDHLALMLEALQDRQTPPDGEDVIRAIARFRGQEEEEPQPALPAPVETPIPSREQPSLSPGKITQATEPPATSTPATTSGAPSDQLGKVLPFSRRAAPAKTSAPDNQEQVRIAANKLDSFSNLAGEISIFRARIEQQVGDFALTLNEMETTIERVRRQLRQLDIETQAKTLSSVEVAAGQSGEDFDPLEMDRHSQLQQLARALFESATDLLDLKQDLTAQSRDAQTLLLQQARVSSELQESLMQTRLVRFERVVPRLSRIVRQLSRELDKKVELSVDNAQSELDRILLEHLNAPLEHMLRNAIDHGIESSAERLKAGKPAAGHIRLSLTRDGGDILLTLEDDGRGIDLEKVRRKAIERGLAQEDDRLSEQEIRQFVLQAGFSTATKVSETSGRGIGMDVVQAEIRRAGGSLSIHSSQGGGTRFTIRLPFTVSVSRALMVRTGDDLYALPLATVEGVVRLSADELANQYAQPTPAIRYAGQNWTLYYVGDLLGNGQKPKLVGHSLPLPVILVKSAEHYLAVQVDSLAGAREIVVKGLSHPFGSIPGVSGATILGDGKVVVILDLPTLLRKRQQQLLIAQNITPAATSSDRPLLIMVVDDSITVRKVTSRLLERNGMNVLTAKDGVEAIALLQEHKPDLMLLDIEMPRMDGFEVASLVRHSEAFKELPIIMITSRTGTKHRERGLSLGVNDYLGKPYQDAQLLGRIEQLTQRRQHA</sequence>
<gene>
    <name evidence="16" type="ORF">AXE65_07375</name>
</gene>